<dbReference type="Proteomes" id="UP000789901">
    <property type="component" value="Unassembled WGS sequence"/>
</dbReference>
<evidence type="ECO:0000313" key="1">
    <source>
        <dbReference type="EMBL" id="CAG8852851.1"/>
    </source>
</evidence>
<comment type="caution">
    <text evidence="1">The sequence shown here is derived from an EMBL/GenBank/DDBJ whole genome shotgun (WGS) entry which is preliminary data.</text>
</comment>
<protein>
    <submittedName>
        <fullName evidence="1">1362_t:CDS:1</fullName>
    </submittedName>
</protein>
<reference evidence="1 2" key="1">
    <citation type="submission" date="2021-06" db="EMBL/GenBank/DDBJ databases">
        <authorList>
            <person name="Kallberg Y."/>
            <person name="Tangrot J."/>
            <person name="Rosling A."/>
        </authorList>
    </citation>
    <scope>NUCLEOTIDE SEQUENCE [LARGE SCALE GENOMIC DNA]</scope>
    <source>
        <strain evidence="1 2">120-4 pot B 10/14</strain>
    </source>
</reference>
<name>A0ABN7XEH3_GIGMA</name>
<evidence type="ECO:0000313" key="2">
    <source>
        <dbReference type="Proteomes" id="UP000789901"/>
    </source>
</evidence>
<accession>A0ABN7XEH3</accession>
<dbReference type="EMBL" id="CAJVQB010116779">
    <property type="protein sequence ID" value="CAG8852851.1"/>
    <property type="molecule type" value="Genomic_DNA"/>
</dbReference>
<keyword evidence="2" id="KW-1185">Reference proteome</keyword>
<gene>
    <name evidence="1" type="ORF">GMARGA_LOCUS41672</name>
</gene>
<feature type="non-terminal residue" evidence="1">
    <location>
        <position position="40"/>
    </location>
</feature>
<feature type="non-terminal residue" evidence="1">
    <location>
        <position position="1"/>
    </location>
</feature>
<organism evidence="1 2">
    <name type="scientific">Gigaspora margarita</name>
    <dbReference type="NCBI Taxonomy" id="4874"/>
    <lineage>
        <taxon>Eukaryota</taxon>
        <taxon>Fungi</taxon>
        <taxon>Fungi incertae sedis</taxon>
        <taxon>Mucoromycota</taxon>
        <taxon>Glomeromycotina</taxon>
        <taxon>Glomeromycetes</taxon>
        <taxon>Diversisporales</taxon>
        <taxon>Gigasporaceae</taxon>
        <taxon>Gigaspora</taxon>
    </lineage>
</organism>
<sequence length="40" mass="4873">YIQDKRTQIEDAPEDKNKNLIEPILEKVYKETKSRRILKK</sequence>
<proteinExistence type="predicted"/>